<name>A0A160JH65_9PROT</name>
<dbReference type="OrthoDB" id="7306571at2"/>
<evidence type="ECO:0000313" key="1">
    <source>
        <dbReference type="EMBL" id="ANC92104.1"/>
    </source>
</evidence>
<dbReference type="RefSeq" id="WP_063635169.1">
    <property type="nucleotide sequence ID" value="NZ_CP015285.1"/>
</dbReference>
<dbReference type="Proteomes" id="UP000077405">
    <property type="component" value="Chromosome"/>
</dbReference>
<sequence>MTTELTVSITLASDDPREVSRFEDMLRDWLDHQPGVAGLAIADRGTDLATENIWRAARKATFGPALKNPFAP</sequence>
<keyword evidence="2" id="KW-1185">Reference proteome</keyword>
<gene>
    <name evidence="1" type="ORF">A6A40_09410</name>
</gene>
<evidence type="ECO:0000313" key="2">
    <source>
        <dbReference type="Proteomes" id="UP000077405"/>
    </source>
</evidence>
<dbReference type="AlphaFoldDB" id="A0A160JH65"/>
<proteinExistence type="predicted"/>
<reference evidence="1 2" key="1">
    <citation type="journal article" date="2013" name="Int. J. Syst. Evol. Microbiol.">
        <title>Azospirillum humicireducens sp. nov., a nitrogen-fixing bacterium isolated from a microbial fuel cell.</title>
        <authorList>
            <person name="Zhou S."/>
            <person name="Han L."/>
            <person name="Wang Y."/>
            <person name="Yang G."/>
            <person name="Zhuang L."/>
            <person name="Hu P."/>
        </authorList>
    </citation>
    <scope>NUCLEOTIDE SEQUENCE [LARGE SCALE GENOMIC DNA]</scope>
    <source>
        <strain evidence="1 2">SgZ-5</strain>
    </source>
</reference>
<dbReference type="EMBL" id="CP015285">
    <property type="protein sequence ID" value="ANC92104.1"/>
    <property type="molecule type" value="Genomic_DNA"/>
</dbReference>
<dbReference type="KEGG" id="ahu:A6A40_09410"/>
<protein>
    <submittedName>
        <fullName evidence="1">Uncharacterized protein</fullName>
    </submittedName>
</protein>
<organism evidence="1 2">
    <name type="scientific">Azospirillum humicireducens</name>
    <dbReference type="NCBI Taxonomy" id="1226968"/>
    <lineage>
        <taxon>Bacteria</taxon>
        <taxon>Pseudomonadati</taxon>
        <taxon>Pseudomonadota</taxon>
        <taxon>Alphaproteobacteria</taxon>
        <taxon>Rhodospirillales</taxon>
        <taxon>Azospirillaceae</taxon>
        <taxon>Azospirillum</taxon>
    </lineage>
</organism>
<accession>A0A160JH65</accession>